<gene>
    <name evidence="4" type="ORF">SODALDRAFT_270662</name>
</gene>
<dbReference type="InterPro" id="IPR034753">
    <property type="entry name" value="hSac2"/>
</dbReference>
<dbReference type="AlphaFoldDB" id="A0A3N2Q4A5"/>
<dbReference type="Proteomes" id="UP000272025">
    <property type="component" value="Unassembled WGS sequence"/>
</dbReference>
<feature type="compositionally biased region" description="Acidic residues" evidence="1">
    <location>
        <begin position="130"/>
        <end position="141"/>
    </location>
</feature>
<dbReference type="OrthoDB" id="405996at2759"/>
<feature type="region of interest" description="Disordered" evidence="1">
    <location>
        <begin position="116"/>
        <end position="175"/>
    </location>
</feature>
<dbReference type="PROSITE" id="PS50275">
    <property type="entry name" value="SAC"/>
    <property type="match status" value="1"/>
</dbReference>
<dbReference type="STRING" id="1314773.A0A3N2Q4A5"/>
<dbReference type="InterPro" id="IPR022158">
    <property type="entry name" value="Inositol_phosphatase"/>
</dbReference>
<feature type="domain" description="SAC" evidence="2">
    <location>
        <begin position="270"/>
        <end position="640"/>
    </location>
</feature>
<proteinExistence type="predicted"/>
<evidence type="ECO:0000313" key="4">
    <source>
        <dbReference type="EMBL" id="ROT41537.1"/>
    </source>
</evidence>
<dbReference type="Pfam" id="PF12456">
    <property type="entry name" value="hSac2"/>
    <property type="match status" value="1"/>
</dbReference>
<dbReference type="GeneID" id="39576204"/>
<feature type="region of interest" description="Disordered" evidence="1">
    <location>
        <begin position="206"/>
        <end position="243"/>
    </location>
</feature>
<dbReference type="RefSeq" id="XP_028469343.1">
    <property type="nucleotide sequence ID" value="XM_028607726.1"/>
</dbReference>
<dbReference type="GO" id="GO:0005783">
    <property type="term" value="C:endoplasmic reticulum"/>
    <property type="evidence" value="ECO:0007669"/>
    <property type="project" value="TreeGrafter"/>
</dbReference>
<feature type="compositionally biased region" description="Basic and acidic residues" evidence="1">
    <location>
        <begin position="223"/>
        <end position="233"/>
    </location>
</feature>
<feature type="compositionally biased region" description="Polar residues" evidence="1">
    <location>
        <begin position="213"/>
        <end position="222"/>
    </location>
</feature>
<protein>
    <recommendedName>
        <fullName evidence="6">SacI domain-containing protein</fullName>
    </recommendedName>
</protein>
<organism evidence="4 5">
    <name type="scientific">Sodiomyces alkalinus (strain CBS 110278 / VKM F-3762 / F11)</name>
    <name type="common">Alkaliphilic filamentous fungus</name>
    <dbReference type="NCBI Taxonomy" id="1314773"/>
    <lineage>
        <taxon>Eukaryota</taxon>
        <taxon>Fungi</taxon>
        <taxon>Dikarya</taxon>
        <taxon>Ascomycota</taxon>
        <taxon>Pezizomycotina</taxon>
        <taxon>Sordariomycetes</taxon>
        <taxon>Hypocreomycetidae</taxon>
        <taxon>Glomerellales</taxon>
        <taxon>Plectosphaerellaceae</taxon>
        <taxon>Sodiomyces</taxon>
    </lineage>
</organism>
<evidence type="ECO:0000256" key="1">
    <source>
        <dbReference type="SAM" id="MobiDB-lite"/>
    </source>
</evidence>
<evidence type="ECO:0000259" key="3">
    <source>
        <dbReference type="PROSITE" id="PS51791"/>
    </source>
</evidence>
<name>A0A3N2Q4A5_SODAK</name>
<reference evidence="4 5" key="1">
    <citation type="journal article" date="2018" name="Mol. Ecol.">
        <title>The obligate alkalophilic soda-lake fungus Sodiomyces alkalinus has shifted to a protein diet.</title>
        <authorList>
            <person name="Grum-Grzhimaylo A.A."/>
            <person name="Falkoski D.L."/>
            <person name="van den Heuvel J."/>
            <person name="Valero-Jimenez C.A."/>
            <person name="Min B."/>
            <person name="Choi I.G."/>
            <person name="Lipzen A."/>
            <person name="Daum C.G."/>
            <person name="Aanen D.K."/>
            <person name="Tsang A."/>
            <person name="Henrissat B."/>
            <person name="Bilanenko E.N."/>
            <person name="de Vries R.P."/>
            <person name="van Kan J.A.L."/>
            <person name="Grigoriev I.V."/>
            <person name="Debets A.J.M."/>
        </authorList>
    </citation>
    <scope>NUCLEOTIDE SEQUENCE [LARGE SCALE GENOMIC DNA]</scope>
    <source>
        <strain evidence="4 5">F11</strain>
    </source>
</reference>
<evidence type="ECO:0000259" key="2">
    <source>
        <dbReference type="PROSITE" id="PS50275"/>
    </source>
</evidence>
<dbReference type="PANTHER" id="PTHR45662">
    <property type="entry name" value="PHOSPHATIDYLINOSITIDE PHOSPHATASE SAC1"/>
    <property type="match status" value="1"/>
</dbReference>
<dbReference type="InterPro" id="IPR002013">
    <property type="entry name" value="SAC_dom"/>
</dbReference>
<dbReference type="GO" id="GO:0046856">
    <property type="term" value="P:phosphatidylinositol dephosphorylation"/>
    <property type="evidence" value="ECO:0007669"/>
    <property type="project" value="TreeGrafter"/>
</dbReference>
<accession>A0A3N2Q4A5</accession>
<feature type="region of interest" description="Disordered" evidence="1">
    <location>
        <begin position="359"/>
        <end position="378"/>
    </location>
</feature>
<dbReference type="EMBL" id="ML119052">
    <property type="protein sequence ID" value="ROT41537.1"/>
    <property type="molecule type" value="Genomic_DNA"/>
</dbReference>
<evidence type="ECO:0000313" key="5">
    <source>
        <dbReference type="Proteomes" id="UP000272025"/>
    </source>
</evidence>
<dbReference type="PANTHER" id="PTHR45662:SF7">
    <property type="entry name" value="SACI DOMAIN PROTEIN (AFU_ORTHOLOGUE AFUA_1G15890)"/>
    <property type="match status" value="1"/>
</dbReference>
<keyword evidence="5" id="KW-1185">Reference proteome</keyword>
<feature type="region of interest" description="Disordered" evidence="1">
    <location>
        <begin position="839"/>
        <end position="880"/>
    </location>
</feature>
<feature type="domain" description="HSac2" evidence="3">
    <location>
        <begin position="710"/>
        <end position="860"/>
    </location>
</feature>
<feature type="compositionally biased region" description="Polar residues" evidence="1">
    <location>
        <begin position="116"/>
        <end position="125"/>
    </location>
</feature>
<dbReference type="Pfam" id="PF02383">
    <property type="entry name" value="Syja_N"/>
    <property type="match status" value="1"/>
</dbReference>
<dbReference type="PROSITE" id="PS51791">
    <property type="entry name" value="HSAC2"/>
    <property type="match status" value="1"/>
</dbReference>
<sequence length="971" mass="108399">MPGIARKVIICAAIDGLIIQPLSPKGQRPAPALRLRYGDASIAPASREQIPDLSSNPNVSFEAFGVVGLITVAKRSYLITITRRQQVAQILGSPVYVVTEVAITPCTSRFEAETAVSRTATQLQSRTEDTDPEDSDADETLELQANSADDVEDPSAPSEGIAAGSLGPNRNPKSTVAEDVISRRGSYGRFAQRWFSKAGWAQRQRRSIGWSDASPSQSSTAPESERQVSREGTPEATLVQDDEWEQAGEERARSLLPKFLRTAHIFYGLSQSFYFSYDIDITRHWARRFEAPPRDLPLYQQVDPVFFWNRHTLKPFIQTGNDALVLPLMQGFVGQRQFVVDSSPPQHDGDMKDSVELSTISPPVSLPGSPPPERARDSFDFRPTEKKFLVTVISRRSTKRAGLRYLRRGVDDDGYVANAVETEQILSNASWDKSNKIYSFVQIRGSIPLFFTQNPYSLKPAPVIQHSSRANYEACKKHFVRLTKEYGSLQIVNLVEKHNVEAPLGSEFQNTVAKLNEDVFAAQSSEIPFEWFDFHAACRGMKFENVSILLNMMREKLEELGWSVEKDGELVQRQRGVLRTNCMDCLDRTNVCQSSFAKQVLEDQLRAEGYDMSAQLDQETTWFNTLWADNGDAVSKQYASTAAMKGDFTRTRKRNYRGTLNDLGLSLTRFYNGMVNDYFSQAAIDFLLGNVTSMVFQEFEAEMMTKDPAISMIKRREQAIELCQKRVVSDENEEFTGGWVLLTPPTSNTTKSQLPFEEVVLLLTDAALYLCRFDWNLDKVSSFERVDLAHIVGIQFGTYITSTIAPVHTDETKNVGFVVSYQPGKNDIRRINTRTVSSNFLSRSGTTSERKSGEGDEPLQKPAPPASGLASLLSPRRTRDARPVRKLAFKAPYSQSSAAVGGDGPRLSEIQQVVTICADIERLAFKCQPGKDAPGTSSVIEKGDIISLEEARQSTTLLDHLSHSIKKLVWA</sequence>
<dbReference type="GO" id="GO:0043812">
    <property type="term" value="F:phosphatidylinositol-4-phosphate phosphatase activity"/>
    <property type="evidence" value="ECO:0007669"/>
    <property type="project" value="TreeGrafter"/>
</dbReference>
<evidence type="ECO:0008006" key="6">
    <source>
        <dbReference type="Google" id="ProtNLM"/>
    </source>
</evidence>